<sequence>MDALLVALAAAVLGAYLGHRGWLRQARAEHYAAFVTSALTTLRLRIERDHYSGDKQAILDLQENMRAFQMVRMFAGPEVEASAQQLFTEMTTVSQMTSMEATGRVGAAVDAFREDARQEVVPLFPWRLWRQRVEVRPEQSRENV</sequence>
<evidence type="ECO:0000313" key="1">
    <source>
        <dbReference type="EMBL" id="NNH21653.1"/>
    </source>
</evidence>
<comment type="caution">
    <text evidence="1">The sequence shown here is derived from an EMBL/GenBank/DDBJ whole genome shotgun (WGS) entry which is preliminary data.</text>
</comment>
<dbReference type="Proteomes" id="UP000555552">
    <property type="component" value="Unassembled WGS sequence"/>
</dbReference>
<accession>A0A849BK50</accession>
<keyword evidence="2" id="KW-1185">Reference proteome</keyword>
<reference evidence="1 2" key="1">
    <citation type="submission" date="2020-05" db="EMBL/GenBank/DDBJ databases">
        <title>MicrobeNet Type strains.</title>
        <authorList>
            <person name="Nicholson A.C."/>
        </authorList>
    </citation>
    <scope>NUCLEOTIDE SEQUENCE [LARGE SCALE GENOMIC DNA]</scope>
    <source>
        <strain evidence="1 2">JCM 14547</strain>
    </source>
</reference>
<dbReference type="EMBL" id="JABEMA010000004">
    <property type="protein sequence ID" value="NNH21653.1"/>
    <property type="molecule type" value="Genomic_DNA"/>
</dbReference>
<name>A0A849BK50_9ACTN</name>
<dbReference type="AlphaFoldDB" id="A0A849BK50"/>
<proteinExistence type="predicted"/>
<gene>
    <name evidence="1" type="ORF">HLB09_00840</name>
</gene>
<dbReference type="RefSeq" id="WP_171201521.1">
    <property type="nucleotide sequence ID" value="NZ_BAAANP010000006.1"/>
</dbReference>
<evidence type="ECO:0000313" key="2">
    <source>
        <dbReference type="Proteomes" id="UP000555552"/>
    </source>
</evidence>
<organism evidence="1 2">
    <name type="scientific">Pseudokineococcus marinus</name>
    <dbReference type="NCBI Taxonomy" id="351215"/>
    <lineage>
        <taxon>Bacteria</taxon>
        <taxon>Bacillati</taxon>
        <taxon>Actinomycetota</taxon>
        <taxon>Actinomycetes</taxon>
        <taxon>Kineosporiales</taxon>
        <taxon>Kineosporiaceae</taxon>
        <taxon>Pseudokineococcus</taxon>
    </lineage>
</organism>
<protein>
    <submittedName>
        <fullName evidence="1">Uncharacterized protein</fullName>
    </submittedName>
</protein>